<dbReference type="Pfam" id="PF13663">
    <property type="entry name" value="DUF4148"/>
    <property type="match status" value="1"/>
</dbReference>
<name>A0ABY6AWV5_9BURK</name>
<sequence length="99" mass="9973">MNTLNLTLSKITLVAAAVLSASAAFAAEPVEKTREQVIAELQQARVSGEVASLSAEQAGVGGLNNGLTAPTSAQIAAKKTPETVAVKKGNASELANANK</sequence>
<dbReference type="EMBL" id="CP104562">
    <property type="protein sequence ID" value="UXH77656.1"/>
    <property type="molecule type" value="Genomic_DNA"/>
</dbReference>
<keyword evidence="3" id="KW-1185">Reference proteome</keyword>
<evidence type="ECO:0000313" key="3">
    <source>
        <dbReference type="Proteomes" id="UP001064933"/>
    </source>
</evidence>
<dbReference type="Proteomes" id="UP001064933">
    <property type="component" value="Chromosome"/>
</dbReference>
<feature type="chain" id="PRO_5045071596" evidence="1">
    <location>
        <begin position="27"/>
        <end position="99"/>
    </location>
</feature>
<feature type="signal peptide" evidence="1">
    <location>
        <begin position="1"/>
        <end position="26"/>
    </location>
</feature>
<accession>A0ABY6AWV5</accession>
<keyword evidence="1" id="KW-0732">Signal</keyword>
<dbReference type="RefSeq" id="WP_261757409.1">
    <property type="nucleotide sequence ID" value="NZ_CP104562.2"/>
</dbReference>
<evidence type="ECO:0000256" key="1">
    <source>
        <dbReference type="SAM" id="SignalP"/>
    </source>
</evidence>
<dbReference type="InterPro" id="IPR025421">
    <property type="entry name" value="DUF4148"/>
</dbReference>
<organism evidence="2 3">
    <name type="scientific">Roseateles amylovorans</name>
    <dbReference type="NCBI Taxonomy" id="2978473"/>
    <lineage>
        <taxon>Bacteria</taxon>
        <taxon>Pseudomonadati</taxon>
        <taxon>Pseudomonadota</taxon>
        <taxon>Betaproteobacteria</taxon>
        <taxon>Burkholderiales</taxon>
        <taxon>Sphaerotilaceae</taxon>
        <taxon>Roseateles</taxon>
    </lineage>
</organism>
<protein>
    <submittedName>
        <fullName evidence="2">DUF4148 domain-containing protein</fullName>
    </submittedName>
</protein>
<gene>
    <name evidence="2" type="ORF">N4261_22150</name>
</gene>
<evidence type="ECO:0000313" key="2">
    <source>
        <dbReference type="EMBL" id="UXH77656.1"/>
    </source>
</evidence>
<reference evidence="2" key="1">
    <citation type="submission" date="2022-10" db="EMBL/GenBank/DDBJ databases">
        <title>Characterization and whole genome sequencing of a new Roseateles species, isolated from fresh water.</title>
        <authorList>
            <person name="Guliayeva D.Y."/>
            <person name="Akhremchuk A.E."/>
            <person name="Sikolenko M.A."/>
            <person name="Valentovich L.N."/>
            <person name="Sidarenka A.V."/>
        </authorList>
    </citation>
    <scope>NUCLEOTIDE SEQUENCE</scope>
    <source>
        <strain evidence="2">BIM B-1768</strain>
    </source>
</reference>
<proteinExistence type="predicted"/>